<dbReference type="PANTHER" id="PTHR45228">
    <property type="entry name" value="CYCLIC DI-GMP PHOSPHODIESTERASE TM_0186-RELATED"/>
    <property type="match status" value="1"/>
</dbReference>
<dbReference type="Pfam" id="PF13487">
    <property type="entry name" value="HD_5"/>
    <property type="match status" value="1"/>
</dbReference>
<dbReference type="PANTHER" id="PTHR45228:SF5">
    <property type="entry name" value="CYCLIC DI-GMP PHOSPHODIESTERASE VC_1348-RELATED"/>
    <property type="match status" value="1"/>
</dbReference>
<dbReference type="KEGG" id="rhg:EXZ61_00225"/>
<organism evidence="2 3">
    <name type="scientific">Rhodoferax aquaticus</name>
    <dbReference type="NCBI Taxonomy" id="2527691"/>
    <lineage>
        <taxon>Bacteria</taxon>
        <taxon>Pseudomonadati</taxon>
        <taxon>Pseudomonadota</taxon>
        <taxon>Betaproteobacteria</taxon>
        <taxon>Burkholderiales</taxon>
        <taxon>Comamonadaceae</taxon>
        <taxon>Rhodoferax</taxon>
    </lineage>
</organism>
<reference evidence="3" key="2">
    <citation type="journal article" date="2020" name="Int. J. Syst. Evol. Microbiol.">
        <title>Genomic insights into a novel species Rhodoferax aquaticus sp. nov., isolated from freshwater.</title>
        <authorList>
            <person name="Li T."/>
            <person name="Zhuo Y."/>
            <person name="Jin C.Z."/>
            <person name="Wu X."/>
            <person name="Ko S.R."/>
            <person name="Jin F.J."/>
            <person name="Ahn C.Y."/>
            <person name="Oh H.M."/>
            <person name="Lee H.G."/>
            <person name="Jin L."/>
        </authorList>
    </citation>
    <scope>NUCLEOTIDE SEQUENCE [LARGE SCALE GENOMIC DNA]</scope>
    <source>
        <strain evidence="3">Gr-4</strain>
    </source>
</reference>
<evidence type="ECO:0000313" key="2">
    <source>
        <dbReference type="EMBL" id="QDL52723.1"/>
    </source>
</evidence>
<gene>
    <name evidence="2" type="ORF">EXZ61_00225</name>
</gene>
<dbReference type="GO" id="GO:0008081">
    <property type="term" value="F:phosphoric diester hydrolase activity"/>
    <property type="evidence" value="ECO:0007669"/>
    <property type="project" value="UniProtKB-ARBA"/>
</dbReference>
<reference evidence="3" key="1">
    <citation type="submission" date="2019-02" db="EMBL/GenBank/DDBJ databases">
        <title>Complete genome sequence of Rhodoferax sp. Gr-4.</title>
        <authorList>
            <person name="Jin L."/>
        </authorList>
    </citation>
    <scope>NUCLEOTIDE SEQUENCE [LARGE SCALE GENOMIC DNA]</scope>
    <source>
        <strain evidence="3">Gr-4</strain>
    </source>
</reference>
<name>A0A515EJ92_9BURK</name>
<dbReference type="InterPro" id="IPR052020">
    <property type="entry name" value="Cyclic_di-GMP/3'3'-cGAMP_PDE"/>
</dbReference>
<evidence type="ECO:0000313" key="3">
    <source>
        <dbReference type="Proteomes" id="UP000317365"/>
    </source>
</evidence>
<accession>A0A515EJ92</accession>
<keyword evidence="3" id="KW-1185">Reference proteome</keyword>
<proteinExistence type="predicted"/>
<protein>
    <submittedName>
        <fullName evidence="2">HD domain-containing protein</fullName>
    </submittedName>
</protein>
<dbReference type="EMBL" id="CP036282">
    <property type="protein sequence ID" value="QDL52723.1"/>
    <property type="molecule type" value="Genomic_DNA"/>
</dbReference>
<dbReference type="SUPFAM" id="SSF109604">
    <property type="entry name" value="HD-domain/PDEase-like"/>
    <property type="match status" value="1"/>
</dbReference>
<dbReference type="InterPro" id="IPR003607">
    <property type="entry name" value="HD/PDEase_dom"/>
</dbReference>
<dbReference type="Gene3D" id="1.10.3210.10">
    <property type="entry name" value="Hypothetical protein af1432"/>
    <property type="match status" value="1"/>
</dbReference>
<dbReference type="PROSITE" id="PS51832">
    <property type="entry name" value="HD_GYP"/>
    <property type="match status" value="1"/>
</dbReference>
<sequence length="248" mass="26824">MSTPSLSLMNPQGDDAQAHQVILFAVATMAELRDSDTESHLIRVQHYVRTLAQSLQSHPTFAAVLTPAYIDTLCACVPVYDLGTMSVPDRILLKPGRLSSEELSIMRTHTTNGHAALVRAEASLGRSSPLLTVAKQLTLSHHEKWDGTGYPQGLADTQIPLAARIVAVADVYDALISHKVYKDGIAHAQAVQVIVGERGKHFDPDLVDAFAKVADEFAAIAARFADTDADMQQKIEYLANAIAETAEL</sequence>
<feature type="domain" description="HD-GYP" evidence="1">
    <location>
        <begin position="15"/>
        <end position="226"/>
    </location>
</feature>
<dbReference type="CDD" id="cd00077">
    <property type="entry name" value="HDc"/>
    <property type="match status" value="1"/>
</dbReference>
<dbReference type="InterPro" id="IPR037522">
    <property type="entry name" value="HD_GYP_dom"/>
</dbReference>
<evidence type="ECO:0000259" key="1">
    <source>
        <dbReference type="PROSITE" id="PS51832"/>
    </source>
</evidence>
<dbReference type="AlphaFoldDB" id="A0A515EJ92"/>
<dbReference type="Proteomes" id="UP000317365">
    <property type="component" value="Chromosome"/>
</dbReference>
<dbReference type="RefSeq" id="WP_142808175.1">
    <property type="nucleotide sequence ID" value="NZ_CP036282.1"/>
</dbReference>